<dbReference type="InterPro" id="IPR017853">
    <property type="entry name" value="GH"/>
</dbReference>
<evidence type="ECO:0000313" key="5">
    <source>
        <dbReference type="Proteomes" id="UP000663889"/>
    </source>
</evidence>
<keyword evidence="2" id="KW-0326">Glycosidase</keyword>
<dbReference type="InterPro" id="IPR000322">
    <property type="entry name" value="Glyco_hydro_31_TIM"/>
</dbReference>
<dbReference type="PANTHER" id="PTHR43863:SF2">
    <property type="entry name" value="MALTASE-GLUCOAMYLASE"/>
    <property type="match status" value="1"/>
</dbReference>
<accession>A0A815XPJ7</accession>
<evidence type="ECO:0000259" key="3">
    <source>
        <dbReference type="Pfam" id="PF01055"/>
    </source>
</evidence>
<evidence type="ECO:0000256" key="2">
    <source>
        <dbReference type="RuleBase" id="RU361185"/>
    </source>
</evidence>
<keyword evidence="2" id="KW-0378">Hydrolase</keyword>
<dbReference type="AlphaFoldDB" id="A0A815XPJ7"/>
<feature type="non-terminal residue" evidence="4">
    <location>
        <position position="48"/>
    </location>
</feature>
<proteinExistence type="inferred from homology"/>
<dbReference type="Pfam" id="PF01055">
    <property type="entry name" value="Glyco_hydro_31_2nd"/>
    <property type="match status" value="1"/>
</dbReference>
<reference evidence="4" key="1">
    <citation type="submission" date="2021-02" db="EMBL/GenBank/DDBJ databases">
        <authorList>
            <person name="Nowell W R."/>
        </authorList>
    </citation>
    <scope>NUCLEOTIDE SEQUENCE</scope>
</reference>
<gene>
    <name evidence="4" type="ORF">SEV965_LOCUS39123</name>
</gene>
<dbReference type="Proteomes" id="UP000663889">
    <property type="component" value="Unassembled WGS sequence"/>
</dbReference>
<evidence type="ECO:0000313" key="4">
    <source>
        <dbReference type="EMBL" id="CAF1560394.1"/>
    </source>
</evidence>
<dbReference type="SUPFAM" id="SSF51445">
    <property type="entry name" value="(Trans)glycosidases"/>
    <property type="match status" value="1"/>
</dbReference>
<evidence type="ECO:0000256" key="1">
    <source>
        <dbReference type="ARBA" id="ARBA00007806"/>
    </source>
</evidence>
<organism evidence="4 5">
    <name type="scientific">Rotaria sordida</name>
    <dbReference type="NCBI Taxonomy" id="392033"/>
    <lineage>
        <taxon>Eukaryota</taxon>
        <taxon>Metazoa</taxon>
        <taxon>Spiralia</taxon>
        <taxon>Gnathifera</taxon>
        <taxon>Rotifera</taxon>
        <taxon>Eurotatoria</taxon>
        <taxon>Bdelloidea</taxon>
        <taxon>Philodinida</taxon>
        <taxon>Philodinidae</taxon>
        <taxon>Rotaria</taxon>
    </lineage>
</organism>
<feature type="non-terminal residue" evidence="4">
    <location>
        <position position="1"/>
    </location>
</feature>
<dbReference type="PANTHER" id="PTHR43863">
    <property type="entry name" value="HYDROLASE, PUTATIVE (AFU_ORTHOLOGUE AFUA_1G03140)-RELATED"/>
    <property type="match status" value="1"/>
</dbReference>
<dbReference type="GO" id="GO:0004553">
    <property type="term" value="F:hydrolase activity, hydrolyzing O-glycosyl compounds"/>
    <property type="evidence" value="ECO:0007669"/>
    <property type="project" value="InterPro"/>
</dbReference>
<name>A0A815XPJ7_9BILA</name>
<feature type="domain" description="Glycoside hydrolase family 31 TIM barrel" evidence="3">
    <location>
        <begin position="2"/>
        <end position="48"/>
    </location>
</feature>
<dbReference type="InterPro" id="IPR051816">
    <property type="entry name" value="Glycosyl_Hydrolase_31"/>
</dbReference>
<comment type="similarity">
    <text evidence="1 2">Belongs to the glycosyl hydrolase 31 family.</text>
</comment>
<protein>
    <recommendedName>
        <fullName evidence="3">Glycoside hydrolase family 31 TIM barrel domain-containing protein</fullName>
    </recommendedName>
</protein>
<comment type="caution">
    <text evidence="4">The sequence shown here is derived from an EMBL/GenBank/DDBJ whole genome shotgun (WGS) entry which is preliminary data.</text>
</comment>
<dbReference type="GO" id="GO:0005975">
    <property type="term" value="P:carbohydrate metabolic process"/>
    <property type="evidence" value="ECO:0007669"/>
    <property type="project" value="InterPro"/>
</dbReference>
<dbReference type="Gene3D" id="3.20.20.80">
    <property type="entry name" value="Glycosidases"/>
    <property type="match status" value="1"/>
</dbReference>
<sequence length="48" mass="5787">QNVALSGIYWWTTDIGGYRYADLDDNQFQELILRWFQFGAFCPLFRLH</sequence>
<dbReference type="EMBL" id="CAJNOU010012097">
    <property type="protein sequence ID" value="CAF1560394.1"/>
    <property type="molecule type" value="Genomic_DNA"/>
</dbReference>